<dbReference type="AlphaFoldDB" id="A0AAV5UFE1"/>
<protein>
    <submittedName>
        <fullName evidence="1">Uncharacterized protein</fullName>
    </submittedName>
</protein>
<comment type="caution">
    <text evidence="1">The sequence shown here is derived from an EMBL/GenBank/DDBJ whole genome shotgun (WGS) entry which is preliminary data.</text>
</comment>
<dbReference type="Proteomes" id="UP001432027">
    <property type="component" value="Unassembled WGS sequence"/>
</dbReference>
<evidence type="ECO:0000313" key="1">
    <source>
        <dbReference type="EMBL" id="GMT05033.1"/>
    </source>
</evidence>
<proteinExistence type="predicted"/>
<keyword evidence="2" id="KW-1185">Reference proteome</keyword>
<organism evidence="1 2">
    <name type="scientific">Pristionchus entomophagus</name>
    <dbReference type="NCBI Taxonomy" id="358040"/>
    <lineage>
        <taxon>Eukaryota</taxon>
        <taxon>Metazoa</taxon>
        <taxon>Ecdysozoa</taxon>
        <taxon>Nematoda</taxon>
        <taxon>Chromadorea</taxon>
        <taxon>Rhabditida</taxon>
        <taxon>Rhabditina</taxon>
        <taxon>Diplogasteromorpha</taxon>
        <taxon>Diplogasteroidea</taxon>
        <taxon>Neodiplogasteridae</taxon>
        <taxon>Pristionchus</taxon>
    </lineage>
</organism>
<feature type="non-terminal residue" evidence="1">
    <location>
        <position position="1"/>
    </location>
</feature>
<gene>
    <name evidence="1" type="ORF">PENTCL1PPCAC_27207</name>
</gene>
<reference evidence="1" key="1">
    <citation type="submission" date="2023-10" db="EMBL/GenBank/DDBJ databases">
        <title>Genome assembly of Pristionchus species.</title>
        <authorList>
            <person name="Yoshida K."/>
            <person name="Sommer R.J."/>
        </authorList>
    </citation>
    <scope>NUCLEOTIDE SEQUENCE</scope>
    <source>
        <strain evidence="1">RS0144</strain>
    </source>
</reference>
<sequence length="60" mass="6792">GDVPSVNETDKSTVSILFQRVRSITGITKTKENKALKLKVDQLTKEGEERKGEINRYRVS</sequence>
<dbReference type="EMBL" id="BTSX01000006">
    <property type="protein sequence ID" value="GMT05033.1"/>
    <property type="molecule type" value="Genomic_DNA"/>
</dbReference>
<evidence type="ECO:0000313" key="2">
    <source>
        <dbReference type="Proteomes" id="UP001432027"/>
    </source>
</evidence>
<accession>A0AAV5UFE1</accession>
<name>A0AAV5UFE1_9BILA</name>